<feature type="region of interest" description="Disordered" evidence="1">
    <location>
        <begin position="54"/>
        <end position="110"/>
    </location>
</feature>
<dbReference type="PANTHER" id="PTHR22734">
    <property type="entry name" value="U3 SMALL NUCLEOLAR RIBONUCLEOPROTEIN PROTEIN IMP4"/>
    <property type="match status" value="1"/>
</dbReference>
<dbReference type="GO" id="GO:0000460">
    <property type="term" value="P:maturation of 5.8S rRNA"/>
    <property type="evidence" value="ECO:0007669"/>
    <property type="project" value="TreeGrafter"/>
</dbReference>
<dbReference type="GO" id="GO:0042134">
    <property type="term" value="F:rRNA primary transcript binding"/>
    <property type="evidence" value="ECO:0007669"/>
    <property type="project" value="InterPro"/>
</dbReference>
<evidence type="ECO:0000259" key="2">
    <source>
        <dbReference type="PROSITE" id="PS50833"/>
    </source>
</evidence>
<evidence type="ECO:0000313" key="4">
    <source>
        <dbReference type="Proteomes" id="UP001174909"/>
    </source>
</evidence>
<gene>
    <name evidence="3" type="ORF">GBAR_LOCUS19908</name>
</gene>
<dbReference type="Gene3D" id="3.40.50.10480">
    <property type="entry name" value="Probable brix-domain ribosomal biogenesis protein"/>
    <property type="match status" value="1"/>
</dbReference>
<dbReference type="GO" id="GO:0000470">
    <property type="term" value="P:maturation of LSU-rRNA"/>
    <property type="evidence" value="ECO:0007669"/>
    <property type="project" value="TreeGrafter"/>
</dbReference>
<dbReference type="InterPro" id="IPR044281">
    <property type="entry name" value="IMP4/RPF1"/>
</dbReference>
<dbReference type="GO" id="GO:0030687">
    <property type="term" value="C:preribosome, large subunit precursor"/>
    <property type="evidence" value="ECO:0007669"/>
    <property type="project" value="TreeGrafter"/>
</dbReference>
<dbReference type="AlphaFoldDB" id="A0AA35SUA6"/>
<feature type="compositionally biased region" description="Basic and acidic residues" evidence="1">
    <location>
        <begin position="76"/>
        <end position="110"/>
    </location>
</feature>
<dbReference type="GO" id="GO:0005730">
    <property type="term" value="C:nucleolus"/>
    <property type="evidence" value="ECO:0007669"/>
    <property type="project" value="TreeGrafter"/>
</dbReference>
<sequence>MFRARFLLWPSSYEQRALARGGVLLPTRKIMTSYPRVRKLGEMAKKTARVLARSPLGPLRKVSRGRPGNKVRRLAAWREEKKRKMKEKRERREQRQKEREKLGEDAPPKLEPRTIENTRVVDETVVVPDDEEVIQDEKTDEFAGYFDHRVTPKVLLLTVKKPSGKTVLLLNELNKCIPNSEFKLRWGAELKKVIPEAVERDFTDILVVNEDQKRPNGLVAIHLPSGAWEGDAAQTGGDTQQLHHSTRSQCGEDVCVLVPSGPPVHREESLHLHNQRDFIFIRHHRYIFRGAEKVGLQELGPRLTLKLRSLQEGTFDSKHGEYIWVHKRKQMDTSRRKFHL</sequence>
<feature type="compositionally biased region" description="Basic residues" evidence="1">
    <location>
        <begin position="61"/>
        <end position="75"/>
    </location>
</feature>
<evidence type="ECO:0000313" key="3">
    <source>
        <dbReference type="EMBL" id="CAI8035477.1"/>
    </source>
</evidence>
<dbReference type="PANTHER" id="PTHR22734:SF3">
    <property type="entry name" value="RIBOSOME PRODUCTION FACTOR 1"/>
    <property type="match status" value="1"/>
</dbReference>
<organism evidence="3 4">
    <name type="scientific">Geodia barretti</name>
    <name type="common">Barrett's horny sponge</name>
    <dbReference type="NCBI Taxonomy" id="519541"/>
    <lineage>
        <taxon>Eukaryota</taxon>
        <taxon>Metazoa</taxon>
        <taxon>Porifera</taxon>
        <taxon>Demospongiae</taxon>
        <taxon>Heteroscleromorpha</taxon>
        <taxon>Tetractinellida</taxon>
        <taxon>Astrophorina</taxon>
        <taxon>Geodiidae</taxon>
        <taxon>Geodia</taxon>
    </lineage>
</organism>
<proteinExistence type="predicted"/>
<evidence type="ECO:0000256" key="1">
    <source>
        <dbReference type="SAM" id="MobiDB-lite"/>
    </source>
</evidence>
<dbReference type="SUPFAM" id="SSF52954">
    <property type="entry name" value="Class II aaRS ABD-related"/>
    <property type="match status" value="1"/>
</dbReference>
<keyword evidence="4" id="KW-1185">Reference proteome</keyword>
<dbReference type="EMBL" id="CASHTH010002806">
    <property type="protein sequence ID" value="CAI8035477.1"/>
    <property type="molecule type" value="Genomic_DNA"/>
</dbReference>
<accession>A0AA35SUA6</accession>
<dbReference type="PROSITE" id="PS50833">
    <property type="entry name" value="BRIX"/>
    <property type="match status" value="1"/>
</dbReference>
<dbReference type="SMART" id="SM00879">
    <property type="entry name" value="Brix"/>
    <property type="match status" value="1"/>
</dbReference>
<name>A0AA35SUA6_GEOBA</name>
<dbReference type="InterPro" id="IPR007109">
    <property type="entry name" value="Brix"/>
</dbReference>
<protein>
    <submittedName>
        <fullName evidence="3">Ribosome production factor 1</fullName>
    </submittedName>
</protein>
<dbReference type="Proteomes" id="UP001174909">
    <property type="component" value="Unassembled WGS sequence"/>
</dbReference>
<feature type="domain" description="Brix" evidence="2">
    <location>
        <begin position="152"/>
        <end position="316"/>
    </location>
</feature>
<comment type="caution">
    <text evidence="3">The sequence shown here is derived from an EMBL/GenBank/DDBJ whole genome shotgun (WGS) entry which is preliminary data.</text>
</comment>
<reference evidence="3" key="1">
    <citation type="submission" date="2023-03" db="EMBL/GenBank/DDBJ databases">
        <authorList>
            <person name="Steffen K."/>
            <person name="Cardenas P."/>
        </authorList>
    </citation>
    <scope>NUCLEOTIDE SEQUENCE</scope>
</reference>